<comment type="caution">
    <text evidence="1">The sequence shown here is derived from an EMBL/GenBank/DDBJ whole genome shotgun (WGS) entry which is preliminary data.</text>
</comment>
<reference evidence="1" key="1">
    <citation type="submission" date="2022-06" db="EMBL/GenBank/DDBJ databases">
        <title>Phylogenomic reconstructions and comparative analyses of Kickxellomycotina fungi.</title>
        <authorList>
            <person name="Reynolds N.K."/>
            <person name="Stajich J.E."/>
            <person name="Barry K."/>
            <person name="Grigoriev I.V."/>
            <person name="Crous P."/>
            <person name="Smith M.E."/>
        </authorList>
    </citation>
    <scope>NUCLEOTIDE SEQUENCE</scope>
    <source>
        <strain evidence="1">RSA 2271</strain>
    </source>
</reference>
<dbReference type="EC" id="2.7.1.105" evidence="1"/>
<proteinExistence type="predicted"/>
<evidence type="ECO:0000313" key="2">
    <source>
        <dbReference type="Proteomes" id="UP001145114"/>
    </source>
</evidence>
<evidence type="ECO:0000313" key="1">
    <source>
        <dbReference type="EMBL" id="KAJ1674719.1"/>
    </source>
</evidence>
<gene>
    <name evidence="1" type="primary">PFK26</name>
    <name evidence="1" type="ORF">EV182_002705</name>
</gene>
<dbReference type="EMBL" id="JAMZIH010005735">
    <property type="protein sequence ID" value="KAJ1674719.1"/>
    <property type="molecule type" value="Genomic_DNA"/>
</dbReference>
<organism evidence="1 2">
    <name type="scientific">Spiromyces aspiralis</name>
    <dbReference type="NCBI Taxonomy" id="68401"/>
    <lineage>
        <taxon>Eukaryota</taxon>
        <taxon>Fungi</taxon>
        <taxon>Fungi incertae sedis</taxon>
        <taxon>Zoopagomycota</taxon>
        <taxon>Kickxellomycotina</taxon>
        <taxon>Kickxellomycetes</taxon>
        <taxon>Kickxellales</taxon>
        <taxon>Kickxellaceae</taxon>
        <taxon>Spiromyces</taxon>
    </lineage>
</organism>
<accession>A0ACC1HK97</accession>
<name>A0ACC1HK97_9FUNG</name>
<keyword evidence="1" id="KW-0808">Transferase</keyword>
<sequence length="568" mass="64641">MSTLTPYNGSPVPYLGSLHLPIQRYGPGSNYQEDDHKLVVVMVGLPARGKSYIVKKLKRYLSWLGFNTKIFNVGDRRRRVADDYGNGINDAGNATTMRDTHTAVPSEANAGVKARPRRHSSAFFDPNNDKARAIRNMVAMDVLDDLILWLKSGGQVAIHDATNSTILRRRAILNRLQRDPEIKVLFVESICNDQRIIDRNIKLKTNGPDYVGMDPVAAEADFRARLCNYECAYNPLGEYEEHRDVQYCKIIDVGKKVIAYNIQGYIESQCVFYLMNINLHPRIIFITRHGQSEDNVLGRIGGDANLSEKGRKFAATLTEFVKQKIAAFAERTLAEQQQEEDEERQRPLSDSIALANGHSHYPPATSSLHEYPTSSETSSVDGTPQPSLEIWTSMLKRAMQTAEGFDPDVYTIRHLRALNEIYAGKREGMTYKEIMEQYPDEFEARRKNKFYYRYPGIGGESYADVVQKLQPIIVELERKRHSVMIVGHRAVVRTLLSYLMEIPTTHMPDMEVPLGYVYACEPRPFGNHLTVWKYLEDKDCFVEIDAKSALQIRQTNLMTPPAYDQDST</sequence>
<keyword evidence="2" id="KW-1185">Reference proteome</keyword>
<protein>
    <submittedName>
        <fullName evidence="1">6-phosphofructo-2-kinase</fullName>
        <ecNumber evidence="1">2.7.1.105</ecNumber>
    </submittedName>
</protein>
<dbReference type="Proteomes" id="UP001145114">
    <property type="component" value="Unassembled WGS sequence"/>
</dbReference>